<evidence type="ECO:0000313" key="3">
    <source>
        <dbReference type="EMBL" id="MCX2818483.1"/>
    </source>
</evidence>
<gene>
    <name evidence="3" type="ORF">EGH25_03830</name>
</gene>
<dbReference type="SUPFAM" id="SSF50249">
    <property type="entry name" value="Nucleic acid-binding proteins"/>
    <property type="match status" value="3"/>
</dbReference>
<feature type="region of interest" description="Disordered" evidence="2">
    <location>
        <begin position="43"/>
        <end position="71"/>
    </location>
</feature>
<dbReference type="CDD" id="cd04491">
    <property type="entry name" value="SoSSB_OBF"/>
    <property type="match status" value="1"/>
</dbReference>
<reference evidence="3" key="1">
    <citation type="submission" date="2022-09" db="EMBL/GenBank/DDBJ databases">
        <title>Haloadaptaus new haloarchaeum isolated from saline soil.</title>
        <authorList>
            <person name="Duran-Viseras A."/>
            <person name="Sanchez-Porro C."/>
            <person name="Ventosa A."/>
        </authorList>
    </citation>
    <scope>NUCLEOTIDE SEQUENCE</scope>
    <source>
        <strain evidence="3">F3-133</strain>
    </source>
</reference>
<dbReference type="AlphaFoldDB" id="A0A9Q4GI55"/>
<name>A0A9Q4GI55_9EURY</name>
<accession>A0A9Q4GI55</accession>
<dbReference type="Gene3D" id="2.40.50.140">
    <property type="entry name" value="Nucleic acid-binding proteins"/>
    <property type="match status" value="3"/>
</dbReference>
<feature type="region of interest" description="Disordered" evidence="2">
    <location>
        <begin position="190"/>
        <end position="214"/>
    </location>
</feature>
<feature type="region of interest" description="Disordered" evidence="2">
    <location>
        <begin position="1"/>
        <end position="24"/>
    </location>
</feature>
<comment type="caution">
    <text evidence="3">The sequence shown here is derived from an EMBL/GenBank/DDBJ whole genome shotgun (WGS) entry which is preliminary data.</text>
</comment>
<dbReference type="EMBL" id="RKLV01000003">
    <property type="protein sequence ID" value="MCX2818483.1"/>
    <property type="molecule type" value="Genomic_DNA"/>
</dbReference>
<dbReference type="GO" id="GO:0000724">
    <property type="term" value="P:double-strand break repair via homologous recombination"/>
    <property type="evidence" value="ECO:0007669"/>
    <property type="project" value="TreeGrafter"/>
</dbReference>
<dbReference type="InterPro" id="IPR012340">
    <property type="entry name" value="NA-bd_OB-fold"/>
</dbReference>
<dbReference type="RefSeq" id="WP_266086327.1">
    <property type="nucleotide sequence ID" value="NZ_RKLV01000003.1"/>
</dbReference>
<keyword evidence="1" id="KW-0238">DNA-binding</keyword>
<protein>
    <submittedName>
        <fullName evidence="3">Single-stranded DNA binding protein</fullName>
    </submittedName>
</protein>
<dbReference type="GO" id="GO:0010212">
    <property type="term" value="P:response to ionizing radiation"/>
    <property type="evidence" value="ECO:0007669"/>
    <property type="project" value="TreeGrafter"/>
</dbReference>
<evidence type="ECO:0000313" key="4">
    <source>
        <dbReference type="Proteomes" id="UP001149411"/>
    </source>
</evidence>
<keyword evidence="4" id="KW-1185">Reference proteome</keyword>
<organism evidence="3 4">
    <name type="scientific">Halorutilus salinus</name>
    <dbReference type="NCBI Taxonomy" id="2487751"/>
    <lineage>
        <taxon>Archaea</taxon>
        <taxon>Methanobacteriati</taxon>
        <taxon>Methanobacteriota</taxon>
        <taxon>Stenosarchaea group</taxon>
        <taxon>Halobacteria</taxon>
        <taxon>Halorutilales</taxon>
        <taxon>Halorutilaceae</taxon>
        <taxon>Halorutilus</taxon>
    </lineage>
</organism>
<dbReference type="PANTHER" id="PTHR13356">
    <property type="entry name" value="OB FOLD NUCLEIC ACID BINDING PROTEIN-RELATED"/>
    <property type="match status" value="1"/>
</dbReference>
<evidence type="ECO:0000256" key="2">
    <source>
        <dbReference type="SAM" id="MobiDB-lite"/>
    </source>
</evidence>
<proteinExistence type="predicted"/>
<feature type="compositionally biased region" description="Acidic residues" evidence="2">
    <location>
        <begin position="55"/>
        <end position="64"/>
    </location>
</feature>
<sequence>MSDTQDVSEHAASIAEEVDADTDEVEERLRNLLEYSVPLEEAERTVRRRYGSEGAEPEDAETADLGDLSTDDTRVSAEAVVVSAGARSIRVDGEDTVITEGELSDETGVISYTAWDELSVEAGDTVRVEGEVREWDGEPQVNIDSDADVIHADADIEPEREPYGVRSVAELKAGDRAVTVEVGVVDSEEKEINGRDGETTITSGTFGDPSGRLPFTDWENRSLDEGGSVRVENAYVNEYRGIPQVNMGGYTTVETSEDIDVSHTPPETDIAEAVEKGGDFDVVVRGNALTVKEGSGIVERCPDCGRVVQKGQCRVHGDVDAESDMRTKAVLDDGTGAVTLVVGRELTEELYGGSLEDAREEARDAMDKTVVTESIADNTVGRRWRVRGNVSVGDYGANMNVSEMEEADDDPADTAREVLDEF</sequence>
<dbReference type="Proteomes" id="UP001149411">
    <property type="component" value="Unassembled WGS sequence"/>
</dbReference>
<dbReference type="GO" id="GO:0003677">
    <property type="term" value="F:DNA binding"/>
    <property type="evidence" value="ECO:0007669"/>
    <property type="project" value="UniProtKB-KW"/>
</dbReference>
<dbReference type="InterPro" id="IPR051231">
    <property type="entry name" value="SOSS-B"/>
</dbReference>
<dbReference type="PANTHER" id="PTHR13356:SF10">
    <property type="entry name" value="REPLICATION FACTOR-A PROTEIN 1"/>
    <property type="match status" value="1"/>
</dbReference>
<evidence type="ECO:0000256" key="1">
    <source>
        <dbReference type="ARBA" id="ARBA00023125"/>
    </source>
</evidence>
<dbReference type="NCBIfam" id="NF005554">
    <property type="entry name" value="PRK07218.1"/>
    <property type="match status" value="1"/>
</dbReference>